<dbReference type="Proteomes" id="UP000199092">
    <property type="component" value="Chromosome I"/>
</dbReference>
<evidence type="ECO:0000313" key="1">
    <source>
        <dbReference type="EMBL" id="SDS97729.1"/>
    </source>
</evidence>
<sequence>MPVVVTLPPGWRSEDVFILKSGSEPRIGIDFFDVANIYVDGCQWKLLDPPPGDAVEDLVAAYGHLPGSAAARDVSVDGFRGQRVRYRVPAYNPKDCREGKYGLLQEDHLVGVGEAPSLWAQSPNRHNEAWILDVEGTRLVILAGYPPSISAQDRADIETIIGSVEIG</sequence>
<protein>
    <submittedName>
        <fullName evidence="1">Uncharacterized protein</fullName>
    </submittedName>
</protein>
<name>A0A1H1WNI9_9ACTN</name>
<gene>
    <name evidence="1" type="ORF">SAMN04488543_2762</name>
</gene>
<dbReference type="AlphaFoldDB" id="A0A1H1WNI9"/>
<dbReference type="EMBL" id="LT629749">
    <property type="protein sequence ID" value="SDS97729.1"/>
    <property type="molecule type" value="Genomic_DNA"/>
</dbReference>
<accession>A0A1H1WNI9</accession>
<evidence type="ECO:0000313" key="2">
    <source>
        <dbReference type="Proteomes" id="UP000199092"/>
    </source>
</evidence>
<proteinExistence type="predicted"/>
<keyword evidence="2" id="KW-1185">Reference proteome</keyword>
<reference evidence="1 2" key="1">
    <citation type="submission" date="2016-10" db="EMBL/GenBank/DDBJ databases">
        <authorList>
            <person name="de Groot N.N."/>
        </authorList>
    </citation>
    <scope>NUCLEOTIDE SEQUENCE [LARGE SCALE GENOMIC DNA]</scope>
    <source>
        <strain evidence="1 2">DSM 21741</strain>
    </source>
</reference>
<organism evidence="1 2">
    <name type="scientific">Friedmanniella luteola</name>
    <dbReference type="NCBI Taxonomy" id="546871"/>
    <lineage>
        <taxon>Bacteria</taxon>
        <taxon>Bacillati</taxon>
        <taxon>Actinomycetota</taxon>
        <taxon>Actinomycetes</taxon>
        <taxon>Propionibacteriales</taxon>
        <taxon>Nocardioidaceae</taxon>
        <taxon>Friedmanniella</taxon>
    </lineage>
</organism>